<gene>
    <name evidence="1" type="ORF">G4V39_10405</name>
</gene>
<protein>
    <submittedName>
        <fullName evidence="1">Uncharacterized protein</fullName>
    </submittedName>
</protein>
<accession>A0A6G7PYR3</accession>
<name>A0A6G7PYR3_9BACT</name>
<dbReference type="Proteomes" id="UP000502179">
    <property type="component" value="Chromosome"/>
</dbReference>
<keyword evidence="2" id="KW-1185">Reference proteome</keyword>
<sequence length="122" mass="13777">MEPVSLLFLVQLVFDLLLLALVFMLYRRLGRLERSDPERISSALKEVERLTKKLEKNLAEKKVLLDRLQKLSGGTASTGFKEKVRDLYSRGKSPAEIANQLELTQGEVEIILSLIKGEKPAP</sequence>
<dbReference type="EMBL" id="CP048877">
    <property type="protein sequence ID" value="QIJ72661.1"/>
    <property type="molecule type" value="Genomic_DNA"/>
</dbReference>
<dbReference type="AlphaFoldDB" id="A0A6G7PYR3"/>
<dbReference type="RefSeq" id="WP_166032877.1">
    <property type="nucleotide sequence ID" value="NZ_CP048877.1"/>
</dbReference>
<dbReference type="InterPro" id="IPR046118">
    <property type="entry name" value="DUF6115"/>
</dbReference>
<dbReference type="Pfam" id="PF19610">
    <property type="entry name" value="DUF6115"/>
    <property type="match status" value="1"/>
</dbReference>
<organism evidence="1 2">
    <name type="scientific">Thermosulfuriphilus ammonigenes</name>
    <dbReference type="NCBI Taxonomy" id="1936021"/>
    <lineage>
        <taxon>Bacteria</taxon>
        <taxon>Pseudomonadati</taxon>
        <taxon>Thermodesulfobacteriota</taxon>
        <taxon>Thermodesulfobacteria</taxon>
        <taxon>Thermodesulfobacteriales</taxon>
        <taxon>Thermodesulfobacteriaceae</taxon>
        <taxon>Thermosulfuriphilus</taxon>
    </lineage>
</organism>
<evidence type="ECO:0000313" key="2">
    <source>
        <dbReference type="Proteomes" id="UP000502179"/>
    </source>
</evidence>
<reference evidence="1 2" key="1">
    <citation type="submission" date="2020-02" db="EMBL/GenBank/DDBJ databases">
        <title>Genome analysis of Thermosulfuriphilus ammonigenes ST65T, an anaerobic thermophilic chemolithoautotrophic bacterium isolated from a deep-sea hydrothermal vent.</title>
        <authorList>
            <person name="Slobodkina G."/>
            <person name="Allioux M."/>
            <person name="Merkel A."/>
            <person name="Alain K."/>
            <person name="Jebbar M."/>
            <person name="Slobodkin A."/>
        </authorList>
    </citation>
    <scope>NUCLEOTIDE SEQUENCE [LARGE SCALE GENOMIC DNA]</scope>
    <source>
        <strain evidence="1 2">ST65</strain>
    </source>
</reference>
<evidence type="ECO:0000313" key="1">
    <source>
        <dbReference type="EMBL" id="QIJ72661.1"/>
    </source>
</evidence>
<proteinExistence type="predicted"/>
<dbReference type="KEGG" id="tav:G4V39_10405"/>